<dbReference type="AlphaFoldDB" id="A0A2P2ITE0"/>
<evidence type="ECO:0000313" key="1">
    <source>
        <dbReference type="EMBL" id="MBW84464.1"/>
    </source>
</evidence>
<name>A0A2P2ITE0_RHIMU</name>
<sequence length="48" mass="5780">MIYAIYLEHEMIVLSKWRSERVVGKNKNHYARITKLTLKSDSKPWCKN</sequence>
<protein>
    <submittedName>
        <fullName evidence="1">Uncharacterized protein</fullName>
    </submittedName>
</protein>
<proteinExistence type="predicted"/>
<dbReference type="EMBL" id="GGEC01003981">
    <property type="protein sequence ID" value="MBW84464.1"/>
    <property type="molecule type" value="Transcribed_RNA"/>
</dbReference>
<reference evidence="1" key="1">
    <citation type="submission" date="2018-02" db="EMBL/GenBank/DDBJ databases">
        <title>Rhizophora mucronata_Transcriptome.</title>
        <authorList>
            <person name="Meera S.P."/>
            <person name="Sreeshan A."/>
            <person name="Augustine A."/>
        </authorList>
    </citation>
    <scope>NUCLEOTIDE SEQUENCE</scope>
    <source>
        <tissue evidence="1">Leaf</tissue>
    </source>
</reference>
<accession>A0A2P2ITE0</accession>
<organism evidence="1">
    <name type="scientific">Rhizophora mucronata</name>
    <name type="common">Asiatic mangrove</name>
    <dbReference type="NCBI Taxonomy" id="61149"/>
    <lineage>
        <taxon>Eukaryota</taxon>
        <taxon>Viridiplantae</taxon>
        <taxon>Streptophyta</taxon>
        <taxon>Embryophyta</taxon>
        <taxon>Tracheophyta</taxon>
        <taxon>Spermatophyta</taxon>
        <taxon>Magnoliopsida</taxon>
        <taxon>eudicotyledons</taxon>
        <taxon>Gunneridae</taxon>
        <taxon>Pentapetalae</taxon>
        <taxon>rosids</taxon>
        <taxon>fabids</taxon>
        <taxon>Malpighiales</taxon>
        <taxon>Rhizophoraceae</taxon>
        <taxon>Rhizophora</taxon>
    </lineage>
</organism>